<evidence type="ECO:0000313" key="1">
    <source>
        <dbReference type="EMBL" id="AKI79277.1"/>
    </source>
</evidence>
<protein>
    <submittedName>
        <fullName evidence="2">Uncharacterized protein</fullName>
    </submittedName>
</protein>
<dbReference type="EMBL" id="KM982401">
    <property type="protein sequence ID" value="AKI79277.1"/>
    <property type="molecule type" value="Genomic_DNA"/>
</dbReference>
<accession>A0A0G2Y677</accession>
<dbReference type="EMBL" id="KM982403">
    <property type="protein sequence ID" value="AKI81174.1"/>
    <property type="molecule type" value="Genomic_DNA"/>
</dbReference>
<organismHost>
    <name type="scientific">Acanthamoeba polyphaga</name>
    <name type="common">Amoeba</name>
    <dbReference type="NCBI Taxonomy" id="5757"/>
</organismHost>
<dbReference type="Proteomes" id="UP000274448">
    <property type="component" value="Segment"/>
</dbReference>
<name>A0A0G2Y9B7_MIMIV</name>
<organism evidence="2 4">
    <name type="scientific">Acanthamoeba polyphaga mimivirus</name>
    <name type="common">APMV</name>
    <dbReference type="NCBI Taxonomy" id="212035"/>
    <lineage>
        <taxon>Viruses</taxon>
        <taxon>Varidnaviria</taxon>
        <taxon>Bamfordvirae</taxon>
        <taxon>Nucleocytoviricota</taxon>
        <taxon>Megaviricetes</taxon>
        <taxon>Imitervirales</taxon>
        <taxon>Mimiviridae</taxon>
        <taxon>Megamimivirinae</taxon>
        <taxon>Mimivirus</taxon>
        <taxon>Mimivirus bradfordmassiliense</taxon>
    </lineage>
</organism>
<evidence type="ECO:0000313" key="4">
    <source>
        <dbReference type="Proteomes" id="UP000274448"/>
    </source>
</evidence>
<evidence type="ECO:0000313" key="2">
    <source>
        <dbReference type="EMBL" id="AKI81174.1"/>
    </source>
</evidence>
<dbReference type="Proteomes" id="UP000241474">
    <property type="component" value="Segment"/>
</dbReference>
<proteinExistence type="predicted"/>
<evidence type="ECO:0000313" key="3">
    <source>
        <dbReference type="Proteomes" id="UP000241474"/>
    </source>
</evidence>
<accession>A0A0G2Y9B7</accession>
<reference evidence="3 4" key="1">
    <citation type="submission" date="2014-10" db="EMBL/GenBank/DDBJ databases">
        <title>Pan-genome analysis of Brazilian lineage A amoebal mimiviruses.</title>
        <authorList>
            <person name="Assis F.L."/>
            <person name="Abrahao J.S."/>
            <person name="Kroon E.G."/>
            <person name="Dornas F.P."/>
            <person name="Andrade K.R."/>
            <person name="Borato P.V.M."/>
            <person name="Pilotto M.R."/>
            <person name="Benamar S."/>
            <person name="LaScola B."/>
            <person name="Colson P."/>
        </authorList>
    </citation>
    <scope>NUCLEOTIDE SEQUENCE [LARGE SCALE GENOMIC DNA]</scope>
    <source>
        <strain evidence="2 4">Amazonia</strain>
        <strain evidence="1 3">Oyster</strain>
    </source>
</reference>
<sequence length="83" mass="9907">MSSVFFQISPNNYFEAKPRNDYRFYGLRLVSFDNGTPEFIYFPDVNIDQLSVLLSIFRAKIMYNVGNINNLYDKWYNNIIVVY</sequence>